<dbReference type="OrthoDB" id="654410at2"/>
<dbReference type="EMBL" id="AQRA01000005">
    <property type="protein sequence ID" value="EZH73548.1"/>
    <property type="molecule type" value="Genomic_DNA"/>
</dbReference>
<reference evidence="2 3" key="1">
    <citation type="submission" date="2014-04" db="EMBL/GenBank/DDBJ databases">
        <title>Aquimarina sp. 22II-S11-z7 Genome Sequencing.</title>
        <authorList>
            <person name="Lai Q."/>
        </authorList>
    </citation>
    <scope>NUCLEOTIDE SEQUENCE [LARGE SCALE GENOMIC DNA]</scope>
    <source>
        <strain evidence="2 3">22II-S11-z7</strain>
    </source>
</reference>
<dbReference type="InterPro" id="IPR036457">
    <property type="entry name" value="PPM-type-like_dom_sf"/>
</dbReference>
<dbReference type="STRING" id="1317122.ATO12_16555"/>
<evidence type="ECO:0000259" key="1">
    <source>
        <dbReference type="Pfam" id="PF13672"/>
    </source>
</evidence>
<organism evidence="2 3">
    <name type="scientific">Aquimarina atlantica</name>
    <dbReference type="NCBI Taxonomy" id="1317122"/>
    <lineage>
        <taxon>Bacteria</taxon>
        <taxon>Pseudomonadati</taxon>
        <taxon>Bacteroidota</taxon>
        <taxon>Flavobacteriia</taxon>
        <taxon>Flavobacteriales</taxon>
        <taxon>Flavobacteriaceae</taxon>
        <taxon>Aquimarina</taxon>
    </lineage>
</organism>
<gene>
    <name evidence="2" type="ORF">ATO12_16555</name>
</gene>
<dbReference type="AlphaFoldDB" id="A0A023BUV3"/>
<dbReference type="RefSeq" id="WP_034242270.1">
    <property type="nucleotide sequence ID" value="NZ_AQRA01000005.1"/>
</dbReference>
<dbReference type="eggNOG" id="COG2208">
    <property type="taxonomic scope" value="Bacteria"/>
</dbReference>
<dbReference type="Proteomes" id="UP000023541">
    <property type="component" value="Unassembled WGS sequence"/>
</dbReference>
<dbReference type="Gene3D" id="3.60.40.10">
    <property type="entry name" value="PPM-type phosphatase domain"/>
    <property type="match status" value="1"/>
</dbReference>
<proteinExistence type="predicted"/>
<sequence>MKIYKTLHIGEFHTNHCEDFLIEEQIGTNEKLLAVLDGCTMGTESVFASILFGKILRNIAKNKFYEEFVTDNSIQLKDKLKEVVKILIHEIKLFKNQLGLETNELLSTLIIGIVETKESKAEFLTIGDGLICKDGELIEYEQGDKPDYLGYHLRDDFDSWFDSQEQKVSISNFKDLSISTDGIFTFKNLENKSKQKPENEIIEYLLIDNEGAEFDNFLDRKIRTLKDKWNHLSPDDLAIIRIKNNTPTPC</sequence>
<keyword evidence="3" id="KW-1185">Reference proteome</keyword>
<dbReference type="Pfam" id="PF13672">
    <property type="entry name" value="PP2C_2"/>
    <property type="match status" value="1"/>
</dbReference>
<comment type="caution">
    <text evidence="2">The sequence shown here is derived from an EMBL/GenBank/DDBJ whole genome shotgun (WGS) entry which is preliminary data.</text>
</comment>
<protein>
    <submittedName>
        <fullName evidence="2">Stage II sporulation protein E (SpoIIE)</fullName>
    </submittedName>
</protein>
<name>A0A023BUV3_9FLAO</name>
<accession>A0A023BUV3</accession>
<dbReference type="InterPro" id="IPR001932">
    <property type="entry name" value="PPM-type_phosphatase-like_dom"/>
</dbReference>
<evidence type="ECO:0000313" key="3">
    <source>
        <dbReference type="Proteomes" id="UP000023541"/>
    </source>
</evidence>
<feature type="domain" description="PPM-type phosphatase" evidence="1">
    <location>
        <begin position="16"/>
        <end position="194"/>
    </location>
</feature>
<evidence type="ECO:0000313" key="2">
    <source>
        <dbReference type="EMBL" id="EZH73548.1"/>
    </source>
</evidence>